<feature type="domain" description="ABC transmembrane type-1" evidence="9">
    <location>
        <begin position="66"/>
        <end position="263"/>
    </location>
</feature>
<proteinExistence type="inferred from homology"/>
<feature type="transmembrane region" description="Helical" evidence="8">
    <location>
        <begin position="70"/>
        <end position="91"/>
    </location>
</feature>
<dbReference type="SUPFAM" id="SSF161098">
    <property type="entry name" value="MetI-like"/>
    <property type="match status" value="1"/>
</dbReference>
<dbReference type="CDD" id="cd06261">
    <property type="entry name" value="TM_PBP2"/>
    <property type="match status" value="1"/>
</dbReference>
<feature type="transmembrane region" description="Helical" evidence="8">
    <location>
        <begin position="195"/>
        <end position="225"/>
    </location>
</feature>
<dbReference type="InterPro" id="IPR000515">
    <property type="entry name" value="MetI-like"/>
</dbReference>
<evidence type="ECO:0000313" key="11">
    <source>
        <dbReference type="Proteomes" id="UP000307768"/>
    </source>
</evidence>
<evidence type="ECO:0000256" key="3">
    <source>
        <dbReference type="ARBA" id="ARBA00022448"/>
    </source>
</evidence>
<keyword evidence="4" id="KW-1003">Cell membrane</keyword>
<feature type="transmembrane region" description="Helical" evidence="8">
    <location>
        <begin position="143"/>
        <end position="162"/>
    </location>
</feature>
<accession>A0A5Q6S2B8</accession>
<keyword evidence="3 8" id="KW-0813">Transport</keyword>
<evidence type="ECO:0000256" key="2">
    <source>
        <dbReference type="ARBA" id="ARBA00007069"/>
    </source>
</evidence>
<keyword evidence="7 8" id="KW-0472">Membrane</keyword>
<gene>
    <name evidence="10" type="ORF">FE697_000900</name>
</gene>
<dbReference type="GO" id="GO:0005886">
    <property type="term" value="C:plasma membrane"/>
    <property type="evidence" value="ECO:0007669"/>
    <property type="project" value="UniProtKB-SubCell"/>
</dbReference>
<evidence type="ECO:0000313" key="10">
    <source>
        <dbReference type="EMBL" id="KAA1424522.1"/>
    </source>
</evidence>
<dbReference type="InterPro" id="IPR035906">
    <property type="entry name" value="MetI-like_sf"/>
</dbReference>
<keyword evidence="5 8" id="KW-0812">Transmembrane</keyword>
<feature type="transmembrane region" description="Helical" evidence="8">
    <location>
        <begin position="12"/>
        <end position="36"/>
    </location>
</feature>
<dbReference type="Gene3D" id="1.10.3720.10">
    <property type="entry name" value="MetI-like"/>
    <property type="match status" value="1"/>
</dbReference>
<dbReference type="EMBL" id="VDFQ02000001">
    <property type="protein sequence ID" value="KAA1424522.1"/>
    <property type="molecule type" value="Genomic_DNA"/>
</dbReference>
<feature type="transmembrane region" description="Helical" evidence="8">
    <location>
        <begin position="103"/>
        <end position="128"/>
    </location>
</feature>
<evidence type="ECO:0000256" key="7">
    <source>
        <dbReference type="ARBA" id="ARBA00023136"/>
    </source>
</evidence>
<dbReference type="InterPro" id="IPR051789">
    <property type="entry name" value="Bact_Polyamine_Transport"/>
</dbReference>
<protein>
    <submittedName>
        <fullName evidence="10">ABC transporter permease</fullName>
    </submittedName>
</protein>
<dbReference type="AlphaFoldDB" id="A0A5Q6S2B8"/>
<organism evidence="10 11">
    <name type="scientific">Mumia zhuanghuii</name>
    <dbReference type="NCBI Taxonomy" id="2585211"/>
    <lineage>
        <taxon>Bacteria</taxon>
        <taxon>Bacillati</taxon>
        <taxon>Actinomycetota</taxon>
        <taxon>Actinomycetes</taxon>
        <taxon>Propionibacteriales</taxon>
        <taxon>Nocardioidaceae</taxon>
        <taxon>Mumia</taxon>
    </lineage>
</organism>
<evidence type="ECO:0000256" key="1">
    <source>
        <dbReference type="ARBA" id="ARBA00004651"/>
    </source>
</evidence>
<reference evidence="10 11" key="1">
    <citation type="submission" date="2019-09" db="EMBL/GenBank/DDBJ databases">
        <title>Mumia zhuanghuii sp. nov. isolated from the intestinal contents of plateau pika (Ochotona curzoniae) in the Qinghai-Tibet plateau of China.</title>
        <authorList>
            <person name="Tian Z."/>
        </authorList>
    </citation>
    <scope>NUCLEOTIDE SEQUENCE [LARGE SCALE GENOMIC DNA]</scope>
    <source>
        <strain evidence="11">350</strain>
    </source>
</reference>
<name>A0A5Q6S2B8_9ACTN</name>
<sequence length="284" mass="30328">MRRERRDPVDLLLAVFGVLVFVFLFLPILVIVVYSFNTGRLLGAWDSFGFAAYSRAWNNPVIGDAVRTSLVTGVLASLVSTTLGTIGGVALARARPGARWAGVLTALLAVTLITPEVIDGISILPWLVTLGTDGGLSIVNNGMVRLVIVHTSLALAVVTFIVRARLRGMDEQIEEAAADLYANPWNRFRQITLPLAWPGIFAGALMAFTLSLDNTIVASFVQVPGYTPWPVYVFGTLKVGLRPEIAAVSTVLLLLTLAALAVVWAVLRRSGDDNTSVAATLTGG</sequence>
<dbReference type="PANTHER" id="PTHR43848">
    <property type="entry name" value="PUTRESCINE TRANSPORT SYSTEM PERMEASE PROTEIN POTI"/>
    <property type="match status" value="1"/>
</dbReference>
<evidence type="ECO:0000259" key="9">
    <source>
        <dbReference type="PROSITE" id="PS50928"/>
    </source>
</evidence>
<comment type="caution">
    <text evidence="10">The sequence shown here is derived from an EMBL/GenBank/DDBJ whole genome shotgun (WGS) entry which is preliminary data.</text>
</comment>
<evidence type="ECO:0000256" key="6">
    <source>
        <dbReference type="ARBA" id="ARBA00022989"/>
    </source>
</evidence>
<dbReference type="GO" id="GO:0055085">
    <property type="term" value="P:transmembrane transport"/>
    <property type="evidence" value="ECO:0007669"/>
    <property type="project" value="InterPro"/>
</dbReference>
<comment type="similarity">
    <text evidence="2">Belongs to the binding-protein-dependent transport system permease family. CysTW subfamily.</text>
</comment>
<comment type="subcellular location">
    <subcellularLocation>
        <location evidence="1 8">Cell membrane</location>
        <topology evidence="1 8">Multi-pass membrane protein</topology>
    </subcellularLocation>
</comment>
<dbReference type="RefSeq" id="WP_149767408.1">
    <property type="nucleotide sequence ID" value="NZ_VDFQ02000001.1"/>
</dbReference>
<dbReference type="PROSITE" id="PS50928">
    <property type="entry name" value="ABC_TM1"/>
    <property type="match status" value="1"/>
</dbReference>
<feature type="transmembrane region" description="Helical" evidence="8">
    <location>
        <begin position="245"/>
        <end position="267"/>
    </location>
</feature>
<dbReference type="Proteomes" id="UP000307768">
    <property type="component" value="Unassembled WGS sequence"/>
</dbReference>
<keyword evidence="6 8" id="KW-1133">Transmembrane helix</keyword>
<evidence type="ECO:0000256" key="5">
    <source>
        <dbReference type="ARBA" id="ARBA00022692"/>
    </source>
</evidence>
<dbReference type="Pfam" id="PF00528">
    <property type="entry name" value="BPD_transp_1"/>
    <property type="match status" value="1"/>
</dbReference>
<dbReference type="OrthoDB" id="9810794at2"/>
<evidence type="ECO:0000256" key="8">
    <source>
        <dbReference type="RuleBase" id="RU363032"/>
    </source>
</evidence>
<dbReference type="PANTHER" id="PTHR43848:SF2">
    <property type="entry name" value="PUTRESCINE TRANSPORT SYSTEM PERMEASE PROTEIN POTI"/>
    <property type="match status" value="1"/>
</dbReference>
<evidence type="ECO:0000256" key="4">
    <source>
        <dbReference type="ARBA" id="ARBA00022475"/>
    </source>
</evidence>